<protein>
    <recommendedName>
        <fullName evidence="4">HECT domain-containing protein</fullName>
    </recommendedName>
</protein>
<evidence type="ECO:0000313" key="2">
    <source>
        <dbReference type="EMBL" id="TDL14092.1"/>
    </source>
</evidence>
<sequence>MEGANLNSTQGIAGLQNQLLQLQAAIASLANANTSTPQTQPQPTANPPHNITPVVPPTRPNTPVIPGPSGSHPITNRYTSIRARHQPGPSLLQPFVGMGGLGLQLNTGHANQARLASSSTTIPRQAALSVRGRRRGPATLPPSLPRNPSPRTIQECLVDGATQPTVKVTVKVYPPSIPSSTRPEKFVYRFFRDSFNQALESYGLLSRHEVPLTSTVHTLIRQIAGNMQQSRFQYIFASSQNITHLQHETLPLHLMGLVSKGQPRPKDNQVRLRTMPVGPKFTFANMIAQKSYYALPEVCIEDSRLVVYFAVSQYPLSAILDTPEDDGDEGDSSGGETVATEPDEESENDNIRTTRSVARRAPPLTHHNSLLSTSSFLPPSIWSTPWSPPTRPLYSIQSIPYSVYDCATMDFPVDPDLPTLRLCGQSVDELARALDSQLDLAVQEGDFTGILSPERSFTVCDQENNPVSFGQGIERETIFTAFSTYCQNPSQWFNMRSDDFATLRTIHSISSAQYIPSQRIMQLKKLGALCGLMLISAQTPSPLDPSVFQFIVNDCNLHSLHQGFVAEWHPELRATIRSWLEIGHEGDVRHFQAHFATYHDLDVRCLRDRDEPSHAAMAAEMLYRTILGLESFRHPEWEAFIFGFKLPCRNGFTFPKFLKEFAGGSEAFLSTTWSTCVKNFESIRPVLKITGPHSNFVSRLTAALGGVELSYAALLSDFLSGTGLPCPNLFAAVQGSFNQVIDLSQIDDVGFRSRMFVWATTGAPFIGARAEDISVNFVGDDDSNYSDAVTRRLMISQGKFSFRTCFRRACIPSSFIINLAAATYSDESEPRSFRDAFDHWLAAGFISSFISQLELVADFLLALHTETNLHTF</sequence>
<reference evidence="2 3" key="1">
    <citation type="submission" date="2018-06" db="EMBL/GenBank/DDBJ databases">
        <title>A transcriptomic atlas of mushroom development highlights an independent origin of complex multicellularity.</title>
        <authorList>
            <consortium name="DOE Joint Genome Institute"/>
            <person name="Krizsan K."/>
            <person name="Almasi E."/>
            <person name="Merenyi Z."/>
            <person name="Sahu N."/>
            <person name="Viragh M."/>
            <person name="Koszo T."/>
            <person name="Mondo S."/>
            <person name="Kiss B."/>
            <person name="Balint B."/>
            <person name="Kues U."/>
            <person name="Barry K."/>
            <person name="Hegedus J.C."/>
            <person name="Henrissat B."/>
            <person name="Johnson J."/>
            <person name="Lipzen A."/>
            <person name="Ohm R."/>
            <person name="Nagy I."/>
            <person name="Pangilinan J."/>
            <person name="Yan J."/>
            <person name="Xiong Y."/>
            <person name="Grigoriev I.V."/>
            <person name="Hibbett D.S."/>
            <person name="Nagy L.G."/>
        </authorList>
    </citation>
    <scope>NUCLEOTIDE SEQUENCE [LARGE SCALE GENOMIC DNA]</scope>
    <source>
        <strain evidence="2 3">SZMC22713</strain>
    </source>
</reference>
<evidence type="ECO:0000313" key="3">
    <source>
        <dbReference type="Proteomes" id="UP000294933"/>
    </source>
</evidence>
<organism evidence="2 3">
    <name type="scientific">Rickenella mellea</name>
    <dbReference type="NCBI Taxonomy" id="50990"/>
    <lineage>
        <taxon>Eukaryota</taxon>
        <taxon>Fungi</taxon>
        <taxon>Dikarya</taxon>
        <taxon>Basidiomycota</taxon>
        <taxon>Agaricomycotina</taxon>
        <taxon>Agaricomycetes</taxon>
        <taxon>Hymenochaetales</taxon>
        <taxon>Rickenellaceae</taxon>
        <taxon>Rickenella</taxon>
    </lineage>
</organism>
<feature type="region of interest" description="Disordered" evidence="1">
    <location>
        <begin position="320"/>
        <end position="366"/>
    </location>
</feature>
<name>A0A4Y7PGY6_9AGAM</name>
<dbReference type="AlphaFoldDB" id="A0A4Y7PGY6"/>
<proteinExistence type="predicted"/>
<feature type="region of interest" description="Disordered" evidence="1">
    <location>
        <begin position="129"/>
        <end position="150"/>
    </location>
</feature>
<dbReference type="OrthoDB" id="3214991at2759"/>
<accession>A0A4Y7PGY6</accession>
<feature type="compositionally biased region" description="Acidic residues" evidence="1">
    <location>
        <begin position="322"/>
        <end position="331"/>
    </location>
</feature>
<feature type="compositionally biased region" description="Pro residues" evidence="1">
    <location>
        <begin position="139"/>
        <end position="148"/>
    </location>
</feature>
<dbReference type="Proteomes" id="UP000294933">
    <property type="component" value="Unassembled WGS sequence"/>
</dbReference>
<dbReference type="EMBL" id="ML170393">
    <property type="protein sequence ID" value="TDL14092.1"/>
    <property type="molecule type" value="Genomic_DNA"/>
</dbReference>
<evidence type="ECO:0000256" key="1">
    <source>
        <dbReference type="SAM" id="MobiDB-lite"/>
    </source>
</evidence>
<gene>
    <name evidence="2" type="ORF">BD410DRAFT_846356</name>
</gene>
<evidence type="ECO:0008006" key="4">
    <source>
        <dbReference type="Google" id="ProtNLM"/>
    </source>
</evidence>
<keyword evidence="3" id="KW-1185">Reference proteome</keyword>
<dbReference type="VEuPathDB" id="FungiDB:BD410DRAFT_846356"/>